<feature type="region of interest" description="Disordered" evidence="8">
    <location>
        <begin position="140"/>
        <end position="169"/>
    </location>
</feature>
<dbReference type="InParanoid" id="G8ZRF2"/>
<dbReference type="KEGG" id="tdl:TDEL_0C02050"/>
<evidence type="ECO:0000313" key="11">
    <source>
        <dbReference type="Proteomes" id="UP000005627"/>
    </source>
</evidence>
<dbReference type="PANTHER" id="PTHR12276:SF110">
    <property type="entry name" value="EPSIN-1-RELATED"/>
    <property type="match status" value="1"/>
</dbReference>
<evidence type="ECO:0000256" key="3">
    <source>
        <dbReference type="ARBA" id="ARBA00010130"/>
    </source>
</evidence>
<dbReference type="PROSITE" id="PS50942">
    <property type="entry name" value="ENTH"/>
    <property type="match status" value="1"/>
</dbReference>
<dbReference type="GO" id="GO:0005546">
    <property type="term" value="F:phosphatidylinositol-4,5-bisphosphate binding"/>
    <property type="evidence" value="ECO:0007669"/>
    <property type="project" value="EnsemblFungi"/>
</dbReference>
<protein>
    <recommendedName>
        <fullName evidence="9">ENTH domain-containing protein</fullName>
    </recommendedName>
</protein>
<dbReference type="InterPro" id="IPR013809">
    <property type="entry name" value="ENTH"/>
</dbReference>
<evidence type="ECO:0000256" key="5">
    <source>
        <dbReference type="ARBA" id="ARBA00022553"/>
    </source>
</evidence>
<dbReference type="Pfam" id="PF01417">
    <property type="entry name" value="ENTH"/>
    <property type="match status" value="1"/>
</dbReference>
<keyword evidence="7" id="KW-0175">Coiled coil</keyword>
<keyword evidence="5" id="KW-0597">Phosphoprotein</keyword>
<dbReference type="GeneID" id="11500429"/>
<feature type="coiled-coil region" evidence="7">
    <location>
        <begin position="205"/>
        <end position="286"/>
    </location>
</feature>
<reference evidence="10 11" key="1">
    <citation type="journal article" date="2011" name="Proc. Natl. Acad. Sci. U.S.A.">
        <title>Evolutionary erosion of yeast sex chromosomes by mating-type switching accidents.</title>
        <authorList>
            <person name="Gordon J.L."/>
            <person name="Armisen D."/>
            <person name="Proux-Wera E."/>
            <person name="Oheigeartaigh S.S."/>
            <person name="Byrne K.P."/>
            <person name="Wolfe K.H."/>
        </authorList>
    </citation>
    <scope>NUCLEOTIDE SEQUENCE [LARGE SCALE GENOMIC DNA]</scope>
    <source>
        <strain evidence="11">ATCC 10662 / CBS 1146 / NBRC 0425 / NCYC 2629 / NRRL Y-866</strain>
    </source>
</reference>
<feature type="compositionally biased region" description="Low complexity" evidence="8">
    <location>
        <begin position="370"/>
        <end position="388"/>
    </location>
</feature>
<feature type="compositionally biased region" description="Low complexity" evidence="8">
    <location>
        <begin position="479"/>
        <end position="494"/>
    </location>
</feature>
<evidence type="ECO:0000256" key="8">
    <source>
        <dbReference type="SAM" id="MobiDB-lite"/>
    </source>
</evidence>
<evidence type="ECO:0000256" key="4">
    <source>
        <dbReference type="ARBA" id="ARBA00022490"/>
    </source>
</evidence>
<dbReference type="GO" id="GO:0007015">
    <property type="term" value="P:actin filament organization"/>
    <property type="evidence" value="ECO:0007669"/>
    <property type="project" value="TreeGrafter"/>
</dbReference>
<accession>G8ZRF2</accession>
<sequence length="501" mass="57142">MSKQFVRSAKNVVKGYSSAQVLVRNATANESEGPSVDELDELAEKTYDSVEFFEIMDMIDKRLNDKGKYWRHIAKSLTVLDYLVRFGSENCVLWCRENLYVIKTLMEFRNDDDGGVDQGQIIRVKAKELTNLLSDDERLREEREMNRKGRKNGTRRRRRTTGEQDGFDDDLQRALDESRLTAEEDERRRKMLGSEDDDLQAALQLSKEEEELKRLQEMQKLQQQQTQQQPSQYYDIFGNPISPEEYFQYQQQQDLLAQQQREQELLAQQQEQQRLAEQQYWAMQQEALAQQQALAEQQALAQQQAALQQNQWYQQQQASGYYQQPMATGSNNPFALNNLQLQQARPAQSSPVPNFTSTQAQSPPKPQPQAQPQKQAPLPQQPQQALKPVRTGDLAMTEKYGELNKLLATGTGIDTFGNTGDARIPAQHTKTGTFINSQGTGYRQVTGEPKKNPFLQSQYTGIPSSNIVPAHTGYGFGNQPSQQNQAQQHQTADQGVSLIDL</sequence>
<keyword evidence="11" id="KW-1185">Reference proteome</keyword>
<feature type="domain" description="ENTH" evidence="9">
    <location>
        <begin position="11"/>
        <end position="143"/>
    </location>
</feature>
<evidence type="ECO:0000256" key="1">
    <source>
        <dbReference type="ARBA" id="ARBA00004170"/>
    </source>
</evidence>
<evidence type="ECO:0000256" key="2">
    <source>
        <dbReference type="ARBA" id="ARBA00004496"/>
    </source>
</evidence>
<keyword evidence="4" id="KW-0963">Cytoplasm</keyword>
<dbReference type="GO" id="GO:0005886">
    <property type="term" value="C:plasma membrane"/>
    <property type="evidence" value="ECO:0007669"/>
    <property type="project" value="TreeGrafter"/>
</dbReference>
<dbReference type="STRING" id="1076872.G8ZRF2"/>
<comment type="subcellular location">
    <subcellularLocation>
        <location evidence="2">Cytoplasm</location>
    </subcellularLocation>
    <subcellularLocation>
        <location evidence="1">Membrane</location>
        <topology evidence="1">Peripheral membrane protein</topology>
    </subcellularLocation>
</comment>
<dbReference type="GO" id="GO:0030479">
    <property type="term" value="C:actin cortical patch"/>
    <property type="evidence" value="ECO:0007669"/>
    <property type="project" value="EnsemblFungi"/>
</dbReference>
<dbReference type="Gene3D" id="1.25.40.90">
    <property type="match status" value="1"/>
</dbReference>
<dbReference type="PANTHER" id="PTHR12276">
    <property type="entry name" value="EPSIN/ENT-RELATED"/>
    <property type="match status" value="1"/>
</dbReference>
<dbReference type="EMBL" id="HE616744">
    <property type="protein sequence ID" value="CCE91094.1"/>
    <property type="molecule type" value="Genomic_DNA"/>
</dbReference>
<dbReference type="eggNOG" id="KOG2056">
    <property type="taxonomic scope" value="Eukaryota"/>
</dbReference>
<dbReference type="HOGENOM" id="CLU_012678_0_1_1"/>
<organism evidence="10 11">
    <name type="scientific">Torulaspora delbrueckii</name>
    <name type="common">Yeast</name>
    <name type="synonym">Candida colliculosa</name>
    <dbReference type="NCBI Taxonomy" id="4950"/>
    <lineage>
        <taxon>Eukaryota</taxon>
        <taxon>Fungi</taxon>
        <taxon>Dikarya</taxon>
        <taxon>Ascomycota</taxon>
        <taxon>Saccharomycotina</taxon>
        <taxon>Saccharomycetes</taxon>
        <taxon>Saccharomycetales</taxon>
        <taxon>Saccharomycetaceae</taxon>
        <taxon>Torulaspora</taxon>
    </lineage>
</organism>
<proteinExistence type="inferred from homology"/>
<evidence type="ECO:0000313" key="10">
    <source>
        <dbReference type="EMBL" id="CCE91094.1"/>
    </source>
</evidence>
<comment type="similarity">
    <text evidence="3">Belongs to the epsin family.</text>
</comment>
<dbReference type="RefSeq" id="XP_003680305.1">
    <property type="nucleotide sequence ID" value="XM_003680257.1"/>
</dbReference>
<dbReference type="FunFam" id="1.25.40.90:FF:000006">
    <property type="entry name" value="Clathrin interactor 1"/>
    <property type="match status" value="1"/>
</dbReference>
<evidence type="ECO:0000256" key="7">
    <source>
        <dbReference type="SAM" id="Coils"/>
    </source>
</evidence>
<dbReference type="OrthoDB" id="4033880at2759"/>
<keyword evidence="6" id="KW-0446">Lipid-binding</keyword>
<dbReference type="FunCoup" id="G8ZRF2">
    <property type="interactions" value="132"/>
</dbReference>
<gene>
    <name evidence="10" type="primary">TDEL0C02050</name>
    <name evidence="10" type="ORF">TDEL_0C02050</name>
</gene>
<dbReference type="InterPro" id="IPR008942">
    <property type="entry name" value="ENTH_VHS"/>
</dbReference>
<dbReference type="GO" id="GO:0006897">
    <property type="term" value="P:endocytosis"/>
    <property type="evidence" value="ECO:0007669"/>
    <property type="project" value="EnsemblFungi"/>
</dbReference>
<evidence type="ECO:0000259" key="9">
    <source>
        <dbReference type="PROSITE" id="PS50942"/>
    </source>
</evidence>
<dbReference type="GO" id="GO:0030276">
    <property type="term" value="F:clathrin binding"/>
    <property type="evidence" value="ECO:0007669"/>
    <property type="project" value="TreeGrafter"/>
</dbReference>
<name>G8ZRF2_TORDE</name>
<dbReference type="SMART" id="SM00726">
    <property type="entry name" value="UIM"/>
    <property type="match status" value="2"/>
</dbReference>
<dbReference type="InterPro" id="IPR003903">
    <property type="entry name" value="UIM_dom"/>
</dbReference>
<dbReference type="Proteomes" id="UP000005627">
    <property type="component" value="Chromosome 3"/>
</dbReference>
<feature type="compositionally biased region" description="Polar residues" evidence="8">
    <location>
        <begin position="343"/>
        <end position="358"/>
    </location>
</feature>
<feature type="compositionally biased region" description="Basic residues" evidence="8">
    <location>
        <begin position="148"/>
        <end position="159"/>
    </location>
</feature>
<feature type="region of interest" description="Disordered" evidence="8">
    <location>
        <begin position="343"/>
        <end position="388"/>
    </location>
</feature>
<dbReference type="GO" id="GO:0030125">
    <property type="term" value="C:clathrin vesicle coat"/>
    <property type="evidence" value="ECO:0007669"/>
    <property type="project" value="TreeGrafter"/>
</dbReference>
<dbReference type="SUPFAM" id="SSF48464">
    <property type="entry name" value="ENTH/VHS domain"/>
    <property type="match status" value="1"/>
</dbReference>
<dbReference type="PROSITE" id="PS50330">
    <property type="entry name" value="UIM"/>
    <property type="match status" value="1"/>
</dbReference>
<evidence type="ECO:0000256" key="6">
    <source>
        <dbReference type="ARBA" id="ARBA00023121"/>
    </source>
</evidence>
<dbReference type="SMART" id="SM00273">
    <property type="entry name" value="ENTH"/>
    <property type="match status" value="1"/>
</dbReference>
<dbReference type="CDD" id="cd16991">
    <property type="entry name" value="ENTH_Ent1_Ent2"/>
    <property type="match status" value="1"/>
</dbReference>
<feature type="region of interest" description="Disordered" evidence="8">
    <location>
        <begin position="471"/>
        <end position="501"/>
    </location>
</feature>
<dbReference type="AlphaFoldDB" id="G8ZRF2"/>
<dbReference type="GO" id="GO:0005768">
    <property type="term" value="C:endosome"/>
    <property type="evidence" value="ECO:0007669"/>
    <property type="project" value="TreeGrafter"/>
</dbReference>